<proteinExistence type="predicted"/>
<sequence length="149" mass="16040">MGWNGKSWATEAKNGNGPENWASGVDLGRLLDLLELDLITTDEGLQEAMQEQRSASAAIVGSTAGESSPEEGMLLKDKTREIYEPMGLNIQQLPMEGASGIGLSPPFTHANFHVNAASVWSISSFPTFLECHQCIKTMATTLNRTTSTP</sequence>
<protein>
    <submittedName>
        <fullName evidence="1">Uncharacterized protein</fullName>
    </submittedName>
</protein>
<evidence type="ECO:0000313" key="1">
    <source>
        <dbReference type="EMBL" id="KAJ8627698.1"/>
    </source>
</evidence>
<comment type="caution">
    <text evidence="1">The sequence shown here is derived from an EMBL/GenBank/DDBJ whole genome shotgun (WGS) entry which is preliminary data.</text>
</comment>
<reference evidence="1 2" key="1">
    <citation type="journal article" date="2022" name="Hortic Res">
        <title>A haplotype resolved chromosomal level avocado genome allows analysis of novel avocado genes.</title>
        <authorList>
            <person name="Nath O."/>
            <person name="Fletcher S.J."/>
            <person name="Hayward A."/>
            <person name="Shaw L.M."/>
            <person name="Masouleh A.K."/>
            <person name="Furtado A."/>
            <person name="Henry R.J."/>
            <person name="Mitter N."/>
        </authorList>
    </citation>
    <scope>NUCLEOTIDE SEQUENCE [LARGE SCALE GENOMIC DNA]</scope>
    <source>
        <strain evidence="2">cv. Hass</strain>
    </source>
</reference>
<evidence type="ECO:0000313" key="2">
    <source>
        <dbReference type="Proteomes" id="UP001234297"/>
    </source>
</evidence>
<organism evidence="1 2">
    <name type="scientific">Persea americana</name>
    <name type="common">Avocado</name>
    <dbReference type="NCBI Taxonomy" id="3435"/>
    <lineage>
        <taxon>Eukaryota</taxon>
        <taxon>Viridiplantae</taxon>
        <taxon>Streptophyta</taxon>
        <taxon>Embryophyta</taxon>
        <taxon>Tracheophyta</taxon>
        <taxon>Spermatophyta</taxon>
        <taxon>Magnoliopsida</taxon>
        <taxon>Magnoliidae</taxon>
        <taxon>Laurales</taxon>
        <taxon>Lauraceae</taxon>
        <taxon>Persea</taxon>
    </lineage>
</organism>
<keyword evidence="2" id="KW-1185">Reference proteome</keyword>
<dbReference type="EMBL" id="CM056814">
    <property type="protein sequence ID" value="KAJ8627698.1"/>
    <property type="molecule type" value="Genomic_DNA"/>
</dbReference>
<name>A0ACC2L350_PERAE</name>
<gene>
    <name evidence="1" type="ORF">MRB53_021005</name>
</gene>
<accession>A0ACC2L350</accession>
<dbReference type="Proteomes" id="UP001234297">
    <property type="component" value="Chromosome 6"/>
</dbReference>